<feature type="transmembrane region" description="Helical" evidence="2">
    <location>
        <begin position="125"/>
        <end position="145"/>
    </location>
</feature>
<feature type="transmembrane region" description="Helical" evidence="2">
    <location>
        <begin position="200"/>
        <end position="219"/>
    </location>
</feature>
<dbReference type="Pfam" id="PF06197">
    <property type="entry name" value="DUF998"/>
    <property type="match status" value="1"/>
</dbReference>
<feature type="transmembrane region" description="Helical" evidence="2">
    <location>
        <begin position="52"/>
        <end position="72"/>
    </location>
</feature>
<accession>A0ABU8RJS8</accession>
<feature type="transmembrane region" description="Helical" evidence="2">
    <location>
        <begin position="165"/>
        <end position="188"/>
    </location>
</feature>
<feature type="region of interest" description="Disordered" evidence="1">
    <location>
        <begin position="1"/>
        <end position="30"/>
    </location>
</feature>
<reference evidence="3 4" key="1">
    <citation type="journal article" date="2017" name="Int. J. Syst. Evol. Microbiol.">
        <title>Pseudokineococcus basanitobsidens sp. nov., isolated from volcanic rock.</title>
        <authorList>
            <person name="Lee D.W."/>
            <person name="Park M.Y."/>
            <person name="Kim J.J."/>
            <person name="Kim B.S."/>
        </authorList>
    </citation>
    <scope>NUCLEOTIDE SEQUENCE [LARGE SCALE GENOMIC DNA]</scope>
    <source>
        <strain evidence="3 4">DSM 103726</strain>
    </source>
</reference>
<protein>
    <submittedName>
        <fullName evidence="3">DUF998 domain-containing protein</fullName>
    </submittedName>
</protein>
<dbReference type="EMBL" id="JBBIAA010000007">
    <property type="protein sequence ID" value="MEJ5945323.1"/>
    <property type="molecule type" value="Genomic_DNA"/>
</dbReference>
<evidence type="ECO:0000256" key="2">
    <source>
        <dbReference type="SAM" id="Phobius"/>
    </source>
</evidence>
<gene>
    <name evidence="3" type="ORF">WDZ17_08455</name>
</gene>
<keyword evidence="2" id="KW-0472">Membrane</keyword>
<feature type="transmembrane region" description="Helical" evidence="2">
    <location>
        <begin position="92"/>
        <end position="113"/>
    </location>
</feature>
<keyword evidence="4" id="KW-1185">Reference proteome</keyword>
<proteinExistence type="predicted"/>
<name>A0ABU8RJS8_9ACTN</name>
<sequence>MNQDLPTTVGPRAPRPVARRRAAVAPAPALPPAPARPPALVLPPALVRRRAAAGLGALTALAALAVLWVARLQVDGEGVYVSQLGADGMPTAAAFNTALLALAVGGGLVAWSVRGHRACEPLLRTWSTSATLAAACLAFAAASRVTCTAGCPVPLTTGATAQDLVHTSSAVVGFGAAAWAMLQVGWSACSRALRRASRGAAAAVGGAAAAGGLLSVAGLGTDVGAALEHLATTVAVLWLPVLAAGAAGTGLLDQLTAETLGRSRAADLRWSGSRPRATSAAVTPTRR</sequence>
<dbReference type="Proteomes" id="UP001387100">
    <property type="component" value="Unassembled WGS sequence"/>
</dbReference>
<comment type="caution">
    <text evidence="3">The sequence shown here is derived from an EMBL/GenBank/DDBJ whole genome shotgun (WGS) entry which is preliminary data.</text>
</comment>
<keyword evidence="2" id="KW-1133">Transmembrane helix</keyword>
<evidence type="ECO:0000313" key="4">
    <source>
        <dbReference type="Proteomes" id="UP001387100"/>
    </source>
</evidence>
<feature type="region of interest" description="Disordered" evidence="1">
    <location>
        <begin position="268"/>
        <end position="287"/>
    </location>
</feature>
<keyword evidence="2" id="KW-0812">Transmembrane</keyword>
<evidence type="ECO:0000256" key="1">
    <source>
        <dbReference type="SAM" id="MobiDB-lite"/>
    </source>
</evidence>
<dbReference type="InterPro" id="IPR009339">
    <property type="entry name" value="DUF998"/>
</dbReference>
<feature type="transmembrane region" description="Helical" evidence="2">
    <location>
        <begin position="231"/>
        <end position="252"/>
    </location>
</feature>
<dbReference type="RefSeq" id="WP_339574708.1">
    <property type="nucleotide sequence ID" value="NZ_JBBIAA010000007.1"/>
</dbReference>
<organism evidence="3 4">
    <name type="scientific">Pseudokineococcus basanitobsidens</name>
    <dbReference type="NCBI Taxonomy" id="1926649"/>
    <lineage>
        <taxon>Bacteria</taxon>
        <taxon>Bacillati</taxon>
        <taxon>Actinomycetota</taxon>
        <taxon>Actinomycetes</taxon>
        <taxon>Kineosporiales</taxon>
        <taxon>Kineosporiaceae</taxon>
        <taxon>Pseudokineococcus</taxon>
    </lineage>
</organism>
<evidence type="ECO:0000313" key="3">
    <source>
        <dbReference type="EMBL" id="MEJ5945323.1"/>
    </source>
</evidence>